<evidence type="ECO:0008006" key="3">
    <source>
        <dbReference type="Google" id="ProtNLM"/>
    </source>
</evidence>
<evidence type="ECO:0000313" key="2">
    <source>
        <dbReference type="Proteomes" id="UP000076154"/>
    </source>
</evidence>
<dbReference type="Proteomes" id="UP000076154">
    <property type="component" value="Unassembled WGS sequence"/>
</dbReference>
<dbReference type="OrthoDB" id="2882490at2759"/>
<proteinExistence type="predicted"/>
<evidence type="ECO:0000313" key="1">
    <source>
        <dbReference type="EMBL" id="RDB27107.1"/>
    </source>
</evidence>
<dbReference type="SUPFAM" id="SSF52047">
    <property type="entry name" value="RNI-like"/>
    <property type="match status" value="1"/>
</dbReference>
<protein>
    <recommendedName>
        <fullName evidence="3">F-box domain-containing protein</fullName>
    </recommendedName>
</protein>
<name>A0A369K2Y2_HYPMA</name>
<dbReference type="AlphaFoldDB" id="A0A369K2Y2"/>
<keyword evidence="2" id="KW-1185">Reference proteome</keyword>
<organism evidence="1 2">
    <name type="scientific">Hypsizygus marmoreus</name>
    <name type="common">White beech mushroom</name>
    <name type="synonym">Agaricus marmoreus</name>
    <dbReference type="NCBI Taxonomy" id="39966"/>
    <lineage>
        <taxon>Eukaryota</taxon>
        <taxon>Fungi</taxon>
        <taxon>Dikarya</taxon>
        <taxon>Basidiomycota</taxon>
        <taxon>Agaricomycotina</taxon>
        <taxon>Agaricomycetes</taxon>
        <taxon>Agaricomycetidae</taxon>
        <taxon>Agaricales</taxon>
        <taxon>Tricholomatineae</taxon>
        <taxon>Lyophyllaceae</taxon>
        <taxon>Hypsizygus</taxon>
    </lineage>
</organism>
<dbReference type="InParanoid" id="A0A369K2Y2"/>
<accession>A0A369K2Y2</accession>
<gene>
    <name evidence="1" type="ORF">Hypma_004626</name>
</gene>
<comment type="caution">
    <text evidence="1">The sequence shown here is derived from an EMBL/GenBank/DDBJ whole genome shotgun (WGS) entry which is preliminary data.</text>
</comment>
<dbReference type="EMBL" id="LUEZ02000018">
    <property type="protein sequence ID" value="RDB27107.1"/>
    <property type="molecule type" value="Genomic_DNA"/>
</dbReference>
<reference evidence="1" key="1">
    <citation type="submission" date="2018-04" db="EMBL/GenBank/DDBJ databases">
        <title>Whole genome sequencing of Hypsizygus marmoreus.</title>
        <authorList>
            <person name="Choi I.-G."/>
            <person name="Min B."/>
            <person name="Kim J.-G."/>
            <person name="Kim S."/>
            <person name="Oh Y.-L."/>
            <person name="Kong W.-S."/>
            <person name="Park H."/>
            <person name="Jeong J."/>
            <person name="Song E.-S."/>
        </authorList>
    </citation>
    <scope>NUCLEOTIDE SEQUENCE [LARGE SCALE GENOMIC DNA]</scope>
    <source>
        <strain evidence="1">51987-8</strain>
    </source>
</reference>
<sequence>MPSTPIPQEIIDNITDCLHDDRKTLATCLQVSRKFRPRSEKHLFNTITLTYPAVPRPGYKHPAQHLLDVLLDHPMLARHIRHFRVFGFVEGYYQSQTDDPNSLYSLFINDSSDTVFPRLFALLARHSSLRSFTLYGNPSIAKLCEEDGGCLPKENFSLLLMDLFRQTKVAHLSLSGLVRFPLSRVVESARHLRRLRLQQMICRMSDALVPVGGVQRPLCVGALESNLGLESLELDEASLSCVYRRHFDQLSRTRFPFPFPHLRELIIYGNVATMLGVPSKLIADVATTLEFFSWEVMGNQYMPTEFNPPALVDLKPAANLHSLRFAILDCSDVMFTYLPWIVSSLESMDKLVKLEELEIFFTIPGPMAYNHSSANTLYPLFTEHDAWASALDRLLTDRSRFPSLNTVHIVLEYRRYEYTTWQLDDDGGCLCIDTDVAAVEKIDQDMEEKLGMLEERGMLDLKVVQAAYECRGLEFLDQFI</sequence>